<dbReference type="InterPro" id="IPR018565">
    <property type="entry name" value="Nkp2/Cnl2"/>
</dbReference>
<name>A0A420Y4Y7_9PEZI</name>
<sequence>MAPTESAILENFLLIPSQLPAIIAPHDFTALFPRAHQSSPSVRTLYRDLQSQRSVITDEVAANIQAEARRSKTLRRAAVRTQREIKAQEYDRELERERMLFGDASGLEAPKHSLHSILPELEITIDELEAEVETLEKEEAHLRQSLSQTIGNLSDLRYGRLANSQLPQQVMEGLANLQETCKRRTPL</sequence>
<dbReference type="OrthoDB" id="2311687at2759"/>
<feature type="coiled-coil region" evidence="1">
    <location>
        <begin position="118"/>
        <end position="145"/>
    </location>
</feature>
<dbReference type="AlphaFoldDB" id="A0A420Y4Y7"/>
<accession>A0A420Y4Y7</accession>
<dbReference type="Proteomes" id="UP000275385">
    <property type="component" value="Unassembled WGS sequence"/>
</dbReference>
<organism evidence="2 3">
    <name type="scientific">Coniochaeta pulveracea</name>
    <dbReference type="NCBI Taxonomy" id="177199"/>
    <lineage>
        <taxon>Eukaryota</taxon>
        <taxon>Fungi</taxon>
        <taxon>Dikarya</taxon>
        <taxon>Ascomycota</taxon>
        <taxon>Pezizomycotina</taxon>
        <taxon>Sordariomycetes</taxon>
        <taxon>Sordariomycetidae</taxon>
        <taxon>Coniochaetales</taxon>
        <taxon>Coniochaetaceae</taxon>
        <taxon>Coniochaeta</taxon>
    </lineage>
</organism>
<dbReference type="PANTHER" id="PTHR28064:SF1">
    <property type="entry name" value="INNER KINETOCHORE SUBUNIT NKP2"/>
    <property type="match status" value="1"/>
</dbReference>
<evidence type="ECO:0000313" key="2">
    <source>
        <dbReference type="EMBL" id="RKU42956.1"/>
    </source>
</evidence>
<reference evidence="2 3" key="1">
    <citation type="submission" date="2018-08" db="EMBL/GenBank/DDBJ databases">
        <title>Draft genome of the lignicolous fungus Coniochaeta pulveracea.</title>
        <authorList>
            <person name="Borstlap C.J."/>
            <person name="De Witt R.N."/>
            <person name="Botha A."/>
            <person name="Volschenk H."/>
        </authorList>
    </citation>
    <scope>NUCLEOTIDE SEQUENCE [LARGE SCALE GENOMIC DNA]</scope>
    <source>
        <strain evidence="2 3">CAB683</strain>
    </source>
</reference>
<keyword evidence="1" id="KW-0175">Coiled coil</keyword>
<dbReference type="GO" id="GO:0031511">
    <property type="term" value="C:Mis6-Sim4 complex"/>
    <property type="evidence" value="ECO:0007669"/>
    <property type="project" value="TreeGrafter"/>
</dbReference>
<dbReference type="GO" id="GO:0007059">
    <property type="term" value="P:chromosome segregation"/>
    <property type="evidence" value="ECO:0007669"/>
    <property type="project" value="TreeGrafter"/>
</dbReference>
<gene>
    <name evidence="2" type="ORF">DL546_005811</name>
</gene>
<dbReference type="Pfam" id="PF09447">
    <property type="entry name" value="Cnl2_NKP2"/>
    <property type="match status" value="1"/>
</dbReference>
<comment type="caution">
    <text evidence="2">The sequence shown here is derived from an EMBL/GenBank/DDBJ whole genome shotgun (WGS) entry which is preliminary data.</text>
</comment>
<evidence type="ECO:0000313" key="3">
    <source>
        <dbReference type="Proteomes" id="UP000275385"/>
    </source>
</evidence>
<evidence type="ECO:0000256" key="1">
    <source>
        <dbReference type="SAM" id="Coils"/>
    </source>
</evidence>
<dbReference type="EMBL" id="QVQW01000049">
    <property type="protein sequence ID" value="RKU42956.1"/>
    <property type="molecule type" value="Genomic_DNA"/>
</dbReference>
<dbReference type="STRING" id="177199.A0A420Y4Y7"/>
<dbReference type="PANTHER" id="PTHR28064">
    <property type="entry name" value="INNER KINETOCHORE SUBUNIT NKP2"/>
    <property type="match status" value="1"/>
</dbReference>
<proteinExistence type="predicted"/>
<keyword evidence="3" id="KW-1185">Reference proteome</keyword>
<protein>
    <submittedName>
        <fullName evidence="2">Uncharacterized protein</fullName>
    </submittedName>
</protein>